<dbReference type="PANTHER" id="PTHR33755:SF6">
    <property type="entry name" value="PLASMID STABILIZATION SYSTEM PROTEIN"/>
    <property type="match status" value="1"/>
</dbReference>
<dbReference type="Proteomes" id="UP000076925">
    <property type="component" value="Unassembled WGS sequence"/>
</dbReference>
<dbReference type="InterPro" id="IPR035093">
    <property type="entry name" value="RelE/ParE_toxin_dom_sf"/>
</dbReference>
<dbReference type="NCBIfam" id="TIGR02385">
    <property type="entry name" value="RelE_StbE"/>
    <property type="match status" value="1"/>
</dbReference>
<dbReference type="PANTHER" id="PTHR33755">
    <property type="entry name" value="TOXIN PARE1-RELATED"/>
    <property type="match status" value="1"/>
</dbReference>
<protein>
    <submittedName>
        <fullName evidence="3">Toxin Y4kP</fullName>
    </submittedName>
</protein>
<dbReference type="AlphaFoldDB" id="A0A139X454"/>
<gene>
    <name evidence="3" type="ORF">WA1_32770</name>
</gene>
<dbReference type="RefSeq" id="WP_017747285.1">
    <property type="nucleotide sequence ID" value="NZ_KQ976354.1"/>
</dbReference>
<dbReference type="Gene3D" id="3.30.2310.20">
    <property type="entry name" value="RelE-like"/>
    <property type="match status" value="1"/>
</dbReference>
<accession>A0A139X454</accession>
<dbReference type="InterPro" id="IPR051803">
    <property type="entry name" value="TA_system_RelE-like_toxin"/>
</dbReference>
<sequence>MPIKWLKKALRNVEQAHDYIARDNPTAAMRVVLKIQAAVAQLENSPNIGRPGRVEGTRELVVLQTPYIVIYRVTSTTVTIVRVLHSSRKYLS</sequence>
<comment type="caution">
    <text evidence="3">The sequence shown here is derived from an EMBL/GenBank/DDBJ whole genome shotgun (WGS) entry which is preliminary data.</text>
</comment>
<evidence type="ECO:0000313" key="3">
    <source>
        <dbReference type="EMBL" id="KYC39491.1"/>
    </source>
</evidence>
<comment type="similarity">
    <text evidence="1">Belongs to the RelE toxin family.</text>
</comment>
<proteinExistence type="inferred from homology"/>
<dbReference type="OrthoDB" id="514150at2"/>
<organism evidence="3 4">
    <name type="scientific">Scytonema hofmannii PCC 7110</name>
    <dbReference type="NCBI Taxonomy" id="128403"/>
    <lineage>
        <taxon>Bacteria</taxon>
        <taxon>Bacillati</taxon>
        <taxon>Cyanobacteriota</taxon>
        <taxon>Cyanophyceae</taxon>
        <taxon>Nostocales</taxon>
        <taxon>Scytonemataceae</taxon>
        <taxon>Scytonema</taxon>
    </lineage>
</organism>
<evidence type="ECO:0000256" key="1">
    <source>
        <dbReference type="ARBA" id="ARBA00006226"/>
    </source>
</evidence>
<dbReference type="STRING" id="128403.WA1_32770"/>
<dbReference type="Pfam" id="PF05016">
    <property type="entry name" value="ParE_toxin"/>
    <property type="match status" value="1"/>
</dbReference>
<name>A0A139X454_9CYAN</name>
<reference evidence="3 4" key="1">
    <citation type="journal article" date="2013" name="Genome Biol. Evol.">
        <title>Genomes of Stigonematalean cyanobacteria (subsection V) and the evolution of oxygenic photosynthesis from prokaryotes to plastids.</title>
        <authorList>
            <person name="Dagan T."/>
            <person name="Roettger M."/>
            <person name="Stucken K."/>
            <person name="Landan G."/>
            <person name="Koch R."/>
            <person name="Major P."/>
            <person name="Gould S.B."/>
            <person name="Goremykin V.V."/>
            <person name="Rippka R."/>
            <person name="Tandeau de Marsac N."/>
            <person name="Gugger M."/>
            <person name="Lockhart P.J."/>
            <person name="Allen J.F."/>
            <person name="Brune I."/>
            <person name="Maus I."/>
            <person name="Puhler A."/>
            <person name="Martin W.F."/>
        </authorList>
    </citation>
    <scope>NUCLEOTIDE SEQUENCE [LARGE SCALE GENOMIC DNA]</scope>
    <source>
        <strain evidence="3 4">PCC 7110</strain>
    </source>
</reference>
<dbReference type="EMBL" id="ANNX02000035">
    <property type="protein sequence ID" value="KYC39491.1"/>
    <property type="molecule type" value="Genomic_DNA"/>
</dbReference>
<dbReference type="InterPro" id="IPR007712">
    <property type="entry name" value="RelE/ParE_toxin"/>
</dbReference>
<keyword evidence="4" id="KW-1185">Reference proteome</keyword>
<keyword evidence="2" id="KW-1277">Toxin-antitoxin system</keyword>
<evidence type="ECO:0000256" key="2">
    <source>
        <dbReference type="ARBA" id="ARBA00022649"/>
    </source>
</evidence>
<evidence type="ECO:0000313" key="4">
    <source>
        <dbReference type="Proteomes" id="UP000076925"/>
    </source>
</evidence>